<protein>
    <submittedName>
        <fullName evidence="2">Multiprotein-bridging factor 1 family protein</fullName>
    </submittedName>
</protein>
<organism evidence="2 3">
    <name type="scientific">Nonomuraea guangzhouensis</name>
    <dbReference type="NCBI Taxonomy" id="1291555"/>
    <lineage>
        <taxon>Bacteria</taxon>
        <taxon>Bacillati</taxon>
        <taxon>Actinomycetota</taxon>
        <taxon>Actinomycetes</taxon>
        <taxon>Streptosporangiales</taxon>
        <taxon>Streptosporangiaceae</taxon>
        <taxon>Nonomuraea</taxon>
    </lineage>
</organism>
<name>A0ABW4G631_9ACTN</name>
<proteinExistence type="predicted"/>
<dbReference type="CDD" id="cd00093">
    <property type="entry name" value="HTH_XRE"/>
    <property type="match status" value="1"/>
</dbReference>
<dbReference type="Proteomes" id="UP001597097">
    <property type="component" value="Unassembled WGS sequence"/>
</dbReference>
<dbReference type="EMBL" id="JBHUCM010000012">
    <property type="protein sequence ID" value="MFD1537915.1"/>
    <property type="molecule type" value="Genomic_DNA"/>
</dbReference>
<accession>A0ABW4G631</accession>
<keyword evidence="3" id="KW-1185">Reference proteome</keyword>
<reference evidence="3" key="1">
    <citation type="journal article" date="2019" name="Int. J. Syst. Evol. Microbiol.">
        <title>The Global Catalogue of Microorganisms (GCM) 10K type strain sequencing project: providing services to taxonomists for standard genome sequencing and annotation.</title>
        <authorList>
            <consortium name="The Broad Institute Genomics Platform"/>
            <consortium name="The Broad Institute Genome Sequencing Center for Infectious Disease"/>
            <person name="Wu L."/>
            <person name="Ma J."/>
        </authorList>
    </citation>
    <scope>NUCLEOTIDE SEQUENCE [LARGE SCALE GENOMIC DNA]</scope>
    <source>
        <strain evidence="3">CGMCC 1.15399</strain>
    </source>
</reference>
<comment type="caution">
    <text evidence="2">The sequence shown here is derived from an EMBL/GenBank/DDBJ whole genome shotgun (WGS) entry which is preliminary data.</text>
</comment>
<dbReference type="InterPro" id="IPR001387">
    <property type="entry name" value="Cro/C1-type_HTH"/>
</dbReference>
<gene>
    <name evidence="2" type="ORF">ACFSJ0_12755</name>
</gene>
<evidence type="ECO:0000313" key="2">
    <source>
        <dbReference type="EMBL" id="MFD1537915.1"/>
    </source>
</evidence>
<evidence type="ECO:0000259" key="1">
    <source>
        <dbReference type="PROSITE" id="PS50943"/>
    </source>
</evidence>
<sequence>MDVAHHRLTQARQLRGWSQRDLAEQVLVAGGREHVNVATSKKTVSRWEHGQVPDVVTQELLVKVFNLPEGEHLLAPWPLWLPAPDIPELYYPWTPRGTVEVLADSLRSGRMDRRGFVILSGVTLTTLLHDWLITEPEIVHAATGSGRRVGTAMISRIDERIADLQRADDTLGGGDLIGEAEAHLSLVTRLLSESSYTQAQGIRLYAQAADLARMAGWMRFDAGQHAAAQRYFHAALRSAHTSGDRLLGANILAFAAIQQYSVGNPHEADSMVRTAQAAVRGRSTPTVDAMLHARQARALAKTGDARRCHHALNQAVDCLNEGTSDDDPPWAYWVNRAEVDMLTGSCMLDLGDPARAQQKFAEAAAGYGPGYVRDHSLYLTRMATAQLQQKDLDRACDSAGQALSLTEHISSTRSTDHIRDFVELLAPYRTEAAARNFLDRAHTLLSV</sequence>
<dbReference type="RefSeq" id="WP_219531007.1">
    <property type="nucleotide sequence ID" value="NZ_JAHKRM010000010.1"/>
</dbReference>
<feature type="domain" description="HTH cro/C1-type" evidence="1">
    <location>
        <begin position="8"/>
        <end position="72"/>
    </location>
</feature>
<evidence type="ECO:0000313" key="3">
    <source>
        <dbReference type="Proteomes" id="UP001597097"/>
    </source>
</evidence>
<dbReference type="PROSITE" id="PS50943">
    <property type="entry name" value="HTH_CROC1"/>
    <property type="match status" value="1"/>
</dbReference>